<feature type="region of interest" description="Disordered" evidence="1">
    <location>
        <begin position="22"/>
        <end position="69"/>
    </location>
</feature>
<evidence type="ECO:0000313" key="3">
    <source>
        <dbReference type="Proteomes" id="UP001221142"/>
    </source>
</evidence>
<feature type="compositionally biased region" description="Low complexity" evidence="1">
    <location>
        <begin position="174"/>
        <end position="185"/>
    </location>
</feature>
<feature type="compositionally biased region" description="Basic and acidic residues" evidence="1">
    <location>
        <begin position="110"/>
        <end position="170"/>
    </location>
</feature>
<reference evidence="2" key="1">
    <citation type="submission" date="2023-03" db="EMBL/GenBank/DDBJ databases">
        <title>Massive genome expansion in bonnet fungi (Mycena s.s.) driven by repeated elements and novel gene families across ecological guilds.</title>
        <authorList>
            <consortium name="Lawrence Berkeley National Laboratory"/>
            <person name="Harder C.B."/>
            <person name="Miyauchi S."/>
            <person name="Viragh M."/>
            <person name="Kuo A."/>
            <person name="Thoen E."/>
            <person name="Andreopoulos B."/>
            <person name="Lu D."/>
            <person name="Skrede I."/>
            <person name="Drula E."/>
            <person name="Henrissat B."/>
            <person name="Morin E."/>
            <person name="Kohler A."/>
            <person name="Barry K."/>
            <person name="LaButti K."/>
            <person name="Morin E."/>
            <person name="Salamov A."/>
            <person name="Lipzen A."/>
            <person name="Mereny Z."/>
            <person name="Hegedus B."/>
            <person name="Baldrian P."/>
            <person name="Stursova M."/>
            <person name="Weitz H."/>
            <person name="Taylor A."/>
            <person name="Grigoriev I.V."/>
            <person name="Nagy L.G."/>
            <person name="Martin F."/>
            <person name="Kauserud H."/>
        </authorList>
    </citation>
    <scope>NUCLEOTIDE SEQUENCE</scope>
    <source>
        <strain evidence="2">9284</strain>
    </source>
</reference>
<sequence>MSTTNLSEGNAQALQALLQSLVPGAETGPNGKLSSDAARKLSEKLSELHLMGDGDENSQPRDEQGNLLNEEGLPIIEIAEPMNASDVPSPSSLFPDEDPPIPVSRFSVSEQERRRRERDRILDILEAEERKELNQEDRFSPEGKQEILHKRKQAAEKEVARLKAAKDMQKKMGKALLKGLSSSSQEQTVPTQPTEATPRKSVKFAEEETQEWGDVIPARLRPSGGPSLMSNAKADANPMKLHVVERFPGKLTPDEPEADSDDESEPPDSEGDDGFASDEELADEVDLDFAQQQRELTLEYHTGRVKMAETMKFQSLDENEVAPKTAEESLTQPSRKPTISQFQATRLAASSQSLGGKAVSGQTFQRAIRMGKLDSDDRLVGGDGGESGSEDEAEANLQEIMELLKKGEVYNLGPDGGLLTAPPSTTPAAAAEADSAALPPPSSRKPPSSKFKLARPGPRPAVSEPPTPPTTDARSSPKLPTPAVASSSATVMSSTVVEKQPGASVVVSPSFPQSRRPQQPPTVVRASDRPAKVSRFLAERL</sequence>
<feature type="compositionally biased region" description="Low complexity" evidence="1">
    <location>
        <begin position="504"/>
        <end position="525"/>
    </location>
</feature>
<dbReference type="EMBL" id="JARKIF010000008">
    <property type="protein sequence ID" value="KAJ7632835.1"/>
    <property type="molecule type" value="Genomic_DNA"/>
</dbReference>
<feature type="compositionally biased region" description="Acidic residues" evidence="1">
    <location>
        <begin position="254"/>
        <end position="287"/>
    </location>
</feature>
<feature type="compositionally biased region" description="Low complexity" evidence="1">
    <location>
        <begin position="418"/>
        <end position="437"/>
    </location>
</feature>
<feature type="region of interest" description="Disordered" evidence="1">
    <location>
        <begin position="83"/>
        <end position="290"/>
    </location>
</feature>
<dbReference type="Proteomes" id="UP001221142">
    <property type="component" value="Unassembled WGS sequence"/>
</dbReference>
<feature type="compositionally biased region" description="Basic and acidic residues" evidence="1">
    <location>
        <begin position="371"/>
        <end position="380"/>
    </location>
</feature>
<feature type="compositionally biased region" description="Polar residues" evidence="1">
    <location>
        <begin position="328"/>
        <end position="365"/>
    </location>
</feature>
<feature type="region of interest" description="Disordered" evidence="1">
    <location>
        <begin position="311"/>
        <end position="399"/>
    </location>
</feature>
<feature type="compositionally biased region" description="Basic and acidic residues" evidence="1">
    <location>
        <begin position="526"/>
        <end position="541"/>
    </location>
</feature>
<name>A0AAD7BYB9_9AGAR</name>
<evidence type="ECO:0000256" key="1">
    <source>
        <dbReference type="SAM" id="MobiDB-lite"/>
    </source>
</evidence>
<keyword evidence="3" id="KW-1185">Reference proteome</keyword>
<feature type="compositionally biased region" description="Low complexity" evidence="1">
    <location>
        <begin position="481"/>
        <end position="497"/>
    </location>
</feature>
<accession>A0AAD7BYB9</accession>
<organism evidence="2 3">
    <name type="scientific">Roridomyces roridus</name>
    <dbReference type="NCBI Taxonomy" id="1738132"/>
    <lineage>
        <taxon>Eukaryota</taxon>
        <taxon>Fungi</taxon>
        <taxon>Dikarya</taxon>
        <taxon>Basidiomycota</taxon>
        <taxon>Agaricomycotina</taxon>
        <taxon>Agaricomycetes</taxon>
        <taxon>Agaricomycetidae</taxon>
        <taxon>Agaricales</taxon>
        <taxon>Marasmiineae</taxon>
        <taxon>Mycenaceae</taxon>
        <taxon>Roridomyces</taxon>
    </lineage>
</organism>
<comment type="caution">
    <text evidence="2">The sequence shown here is derived from an EMBL/GenBank/DDBJ whole genome shotgun (WGS) entry which is preliminary data.</text>
</comment>
<feature type="compositionally biased region" description="Pro residues" evidence="1">
    <location>
        <begin position="457"/>
        <end position="469"/>
    </location>
</feature>
<feature type="region of interest" description="Disordered" evidence="1">
    <location>
        <begin position="411"/>
        <end position="541"/>
    </location>
</feature>
<dbReference type="AlphaFoldDB" id="A0AAD7BYB9"/>
<protein>
    <recommendedName>
        <fullName evidence="4">DUF3835 domain-containing protein</fullName>
    </recommendedName>
</protein>
<evidence type="ECO:0000313" key="2">
    <source>
        <dbReference type="EMBL" id="KAJ7632835.1"/>
    </source>
</evidence>
<feature type="compositionally biased region" description="Basic and acidic residues" evidence="1">
    <location>
        <begin position="37"/>
        <end position="64"/>
    </location>
</feature>
<evidence type="ECO:0008006" key="4">
    <source>
        <dbReference type="Google" id="ProtNLM"/>
    </source>
</evidence>
<proteinExistence type="predicted"/>
<feature type="compositionally biased region" description="Polar residues" evidence="1">
    <location>
        <begin position="186"/>
        <end position="195"/>
    </location>
</feature>
<gene>
    <name evidence="2" type="ORF">FB45DRAFT_913662</name>
</gene>